<dbReference type="SUPFAM" id="SSF57667">
    <property type="entry name" value="beta-beta-alpha zinc fingers"/>
    <property type="match status" value="1"/>
</dbReference>
<dbReference type="GO" id="GO:0008270">
    <property type="term" value="F:zinc ion binding"/>
    <property type="evidence" value="ECO:0007669"/>
    <property type="project" value="UniProtKB-KW"/>
</dbReference>
<dbReference type="InterPro" id="IPR013087">
    <property type="entry name" value="Znf_C2H2_type"/>
</dbReference>
<dbReference type="PANTHER" id="PTHR23235:SF120">
    <property type="entry name" value="KRUPPEL-LIKE FACTOR 15"/>
    <property type="match status" value="1"/>
</dbReference>
<keyword evidence="2 4" id="KW-0863">Zinc-finger</keyword>
<dbReference type="Proteomes" id="UP001342314">
    <property type="component" value="Unassembled WGS sequence"/>
</dbReference>
<keyword evidence="1" id="KW-0479">Metal-binding</keyword>
<feature type="region of interest" description="Disordered" evidence="5">
    <location>
        <begin position="397"/>
        <end position="444"/>
    </location>
</feature>
<evidence type="ECO:0000259" key="6">
    <source>
        <dbReference type="PROSITE" id="PS50157"/>
    </source>
</evidence>
<keyword evidence="3" id="KW-0862">Zinc</keyword>
<dbReference type="GO" id="GO:0000978">
    <property type="term" value="F:RNA polymerase II cis-regulatory region sequence-specific DNA binding"/>
    <property type="evidence" value="ECO:0007669"/>
    <property type="project" value="TreeGrafter"/>
</dbReference>
<keyword evidence="8" id="KW-1185">Reference proteome</keyword>
<dbReference type="AlphaFoldDB" id="A0AAV5G4S7"/>
<feature type="compositionally biased region" description="Polar residues" evidence="5">
    <location>
        <begin position="179"/>
        <end position="189"/>
    </location>
</feature>
<feature type="domain" description="C2H2-type" evidence="6">
    <location>
        <begin position="341"/>
        <end position="368"/>
    </location>
</feature>
<dbReference type="GO" id="GO:0000981">
    <property type="term" value="F:DNA-binding transcription factor activity, RNA polymerase II-specific"/>
    <property type="evidence" value="ECO:0007669"/>
    <property type="project" value="TreeGrafter"/>
</dbReference>
<proteinExistence type="predicted"/>
<dbReference type="PANTHER" id="PTHR23235">
    <property type="entry name" value="KRUEPPEL-LIKE TRANSCRIPTION FACTOR"/>
    <property type="match status" value="1"/>
</dbReference>
<evidence type="ECO:0000256" key="1">
    <source>
        <dbReference type="ARBA" id="ARBA00022723"/>
    </source>
</evidence>
<organism evidence="7 8">
    <name type="scientific">Rhodotorula paludigena</name>
    <dbReference type="NCBI Taxonomy" id="86838"/>
    <lineage>
        <taxon>Eukaryota</taxon>
        <taxon>Fungi</taxon>
        <taxon>Dikarya</taxon>
        <taxon>Basidiomycota</taxon>
        <taxon>Pucciniomycotina</taxon>
        <taxon>Microbotryomycetes</taxon>
        <taxon>Sporidiobolales</taxon>
        <taxon>Sporidiobolaceae</taxon>
        <taxon>Rhodotorula</taxon>
    </lineage>
</organism>
<evidence type="ECO:0000256" key="4">
    <source>
        <dbReference type="PROSITE-ProRule" id="PRU00042"/>
    </source>
</evidence>
<dbReference type="InterPro" id="IPR036236">
    <property type="entry name" value="Znf_C2H2_sf"/>
</dbReference>
<evidence type="ECO:0000313" key="8">
    <source>
        <dbReference type="Proteomes" id="UP001342314"/>
    </source>
</evidence>
<dbReference type="Pfam" id="PF00096">
    <property type="entry name" value="zf-C2H2"/>
    <property type="match status" value="1"/>
</dbReference>
<feature type="compositionally biased region" description="Pro residues" evidence="5">
    <location>
        <begin position="428"/>
        <end position="444"/>
    </location>
</feature>
<feature type="domain" description="C2H2-type" evidence="6">
    <location>
        <begin position="369"/>
        <end position="393"/>
    </location>
</feature>
<evidence type="ECO:0000313" key="7">
    <source>
        <dbReference type="EMBL" id="GJN87320.1"/>
    </source>
</evidence>
<feature type="compositionally biased region" description="Low complexity" evidence="5">
    <location>
        <begin position="400"/>
        <end position="412"/>
    </location>
</feature>
<evidence type="ECO:0000256" key="2">
    <source>
        <dbReference type="ARBA" id="ARBA00022771"/>
    </source>
</evidence>
<dbReference type="SMART" id="SM00355">
    <property type="entry name" value="ZnF_C2H2"/>
    <property type="match status" value="2"/>
</dbReference>
<evidence type="ECO:0000256" key="5">
    <source>
        <dbReference type="SAM" id="MobiDB-lite"/>
    </source>
</evidence>
<dbReference type="PROSITE" id="PS50157">
    <property type="entry name" value="ZINC_FINGER_C2H2_2"/>
    <property type="match status" value="2"/>
</dbReference>
<dbReference type="PROSITE" id="PS00028">
    <property type="entry name" value="ZINC_FINGER_C2H2_1"/>
    <property type="match status" value="2"/>
</dbReference>
<sequence>MQSPFLYDMGVSNAVPGPLDPRLPLDHTASAASSSAALALAGGEGAVPHFLDTRAHPLEWSAGQQGAPAGLRRQSWLAAPSAPLAHQQAPGAFQLAEPGTVGTQVYPLPLPSYDWQAHAPRPQVYTPYRLTPAEPALLPPAAPAPAQYGFRADAFAPYPNAVPIPPSYAQSPVYPQPSQPALQQYQYSPPTHDLSSALPIPPQLPPVPSPQTPLHTLASVAKATCDGSRDGSEHSSPGSNDGEAPPELSEPQRYSLRGPRSSIELPCPRESMSSQLPPLRHLSVGDLGAAGALGSDLSPSSEASGSSGTRKRTTSAPASGELPPPPAKKRKQPKDLANRKYVCTECDQRFARPSALATHVLTHTKEKPFVCCTCNRGFAVMSNLRRHCRVRSHVLAPEQESSARGRSGSGESTPRSAGASGSAAVPLAPDPGPPPLPIPPPLTL</sequence>
<name>A0AAV5G4S7_9BASI</name>
<feature type="compositionally biased region" description="Pro residues" evidence="5">
    <location>
        <begin position="199"/>
        <end position="211"/>
    </location>
</feature>
<feature type="compositionally biased region" description="Low complexity" evidence="5">
    <location>
        <begin position="282"/>
        <end position="308"/>
    </location>
</feature>
<comment type="caution">
    <text evidence="7">The sequence shown here is derived from an EMBL/GenBank/DDBJ whole genome shotgun (WGS) entry which is preliminary data.</text>
</comment>
<reference evidence="7 8" key="1">
    <citation type="submission" date="2021-12" db="EMBL/GenBank/DDBJ databases">
        <title>High titer production of polyol ester of fatty acids by Rhodotorula paludigena BS15 towards product separation-free biomass refinery.</title>
        <authorList>
            <person name="Mano J."/>
            <person name="Ono H."/>
            <person name="Tanaka T."/>
            <person name="Naito K."/>
            <person name="Sushida H."/>
            <person name="Ike M."/>
            <person name="Tokuyasu K."/>
            <person name="Kitaoka M."/>
        </authorList>
    </citation>
    <scope>NUCLEOTIDE SEQUENCE [LARGE SCALE GENOMIC DNA]</scope>
    <source>
        <strain evidence="7 8">BS15</strain>
    </source>
</reference>
<feature type="region of interest" description="Disordered" evidence="5">
    <location>
        <begin position="169"/>
        <end position="336"/>
    </location>
</feature>
<evidence type="ECO:0000256" key="3">
    <source>
        <dbReference type="ARBA" id="ARBA00022833"/>
    </source>
</evidence>
<accession>A0AAV5G4S7</accession>
<protein>
    <recommendedName>
        <fullName evidence="6">C2H2-type domain-containing protein</fullName>
    </recommendedName>
</protein>
<gene>
    <name evidence="7" type="ORF">Rhopal_000268-T1</name>
</gene>
<dbReference type="Gene3D" id="3.30.160.60">
    <property type="entry name" value="Classic Zinc Finger"/>
    <property type="match status" value="2"/>
</dbReference>
<dbReference type="EMBL" id="BQKY01000001">
    <property type="protein sequence ID" value="GJN87320.1"/>
    <property type="molecule type" value="Genomic_DNA"/>
</dbReference>